<keyword evidence="6" id="KW-0411">Iron-sulfur</keyword>
<dbReference type="PANTHER" id="PTHR43787:SF11">
    <property type="entry name" value="UPF0026 PROTEIN SLR1464"/>
    <property type="match status" value="1"/>
</dbReference>
<evidence type="ECO:0000256" key="5">
    <source>
        <dbReference type="ARBA" id="ARBA00023004"/>
    </source>
</evidence>
<evidence type="ECO:0000259" key="7">
    <source>
        <dbReference type="PROSITE" id="PS51918"/>
    </source>
</evidence>
<evidence type="ECO:0000313" key="9">
    <source>
        <dbReference type="Proteomes" id="UP000001052"/>
    </source>
</evidence>
<dbReference type="KEGG" id="drt:Dret_0458"/>
<dbReference type="PANTHER" id="PTHR43787">
    <property type="entry name" value="FEMO COFACTOR BIOSYNTHESIS PROTEIN NIFB-RELATED"/>
    <property type="match status" value="1"/>
</dbReference>
<feature type="domain" description="Radical SAM core" evidence="7">
    <location>
        <begin position="22"/>
        <end position="257"/>
    </location>
</feature>
<dbReference type="Gene3D" id="3.20.20.70">
    <property type="entry name" value="Aldolase class I"/>
    <property type="match status" value="1"/>
</dbReference>
<keyword evidence="3" id="KW-0949">S-adenosyl-L-methionine</keyword>
<proteinExistence type="predicted"/>
<accession>C8X0D0</accession>
<keyword evidence="2" id="KW-0004">4Fe-4S</keyword>
<sequence length="332" mass="36666">MPKTSQAQPAPPSYRYLFGPVASSRLGRSLGLDLLGGPICSFDCVYCEVGRTKLHTCQRRAHVPASRLVQELRQWFKEGHQPPDYITLGGQGEPTLNSELGTLVHQVRQQWPTIPIAVLTNSSLLHREDVQEELAEVDTVLPSLDTLVDTEFHHLNRPCTGVDLSRISQGLLEFRRRYSGKIFLEILLVHGINDTAENKNRLREFIAEFSPQRVDVVTMTRPGAFSEARPIPNSILRSWREALGACQDPVARSSAPETHTTSPVHLDGQAIAATITNSLARRPQTVDQLAFALNFARSDVAATLDALQNQGTVVVLTGTDVPYYGLASSERN</sequence>
<dbReference type="HOGENOM" id="CLU_058377_0_0_7"/>
<dbReference type="Proteomes" id="UP000001052">
    <property type="component" value="Chromosome"/>
</dbReference>
<dbReference type="InterPro" id="IPR058240">
    <property type="entry name" value="rSAM_sf"/>
</dbReference>
<name>C8X0D0_DESRD</name>
<dbReference type="SFLD" id="SFLDG01083">
    <property type="entry name" value="Uncharacterised_Radical_SAM_Su"/>
    <property type="match status" value="1"/>
</dbReference>
<dbReference type="STRING" id="485915.Dret_0458"/>
<protein>
    <submittedName>
        <fullName evidence="8">Radical SAM domain protein</fullName>
    </submittedName>
</protein>
<keyword evidence="5" id="KW-0408">Iron</keyword>
<dbReference type="GO" id="GO:0051539">
    <property type="term" value="F:4 iron, 4 sulfur cluster binding"/>
    <property type="evidence" value="ECO:0007669"/>
    <property type="project" value="UniProtKB-KW"/>
</dbReference>
<comment type="cofactor">
    <cofactor evidence="1">
        <name>[4Fe-4S] cluster</name>
        <dbReference type="ChEBI" id="CHEBI:49883"/>
    </cofactor>
</comment>
<dbReference type="InterPro" id="IPR007197">
    <property type="entry name" value="rSAM"/>
</dbReference>
<dbReference type="GO" id="GO:0046872">
    <property type="term" value="F:metal ion binding"/>
    <property type="evidence" value="ECO:0007669"/>
    <property type="project" value="UniProtKB-KW"/>
</dbReference>
<evidence type="ECO:0000256" key="2">
    <source>
        <dbReference type="ARBA" id="ARBA00022485"/>
    </source>
</evidence>
<keyword evidence="9" id="KW-1185">Reference proteome</keyword>
<dbReference type="GO" id="GO:0003824">
    <property type="term" value="F:catalytic activity"/>
    <property type="evidence" value="ECO:0007669"/>
    <property type="project" value="InterPro"/>
</dbReference>
<dbReference type="InterPro" id="IPR013785">
    <property type="entry name" value="Aldolase_TIM"/>
</dbReference>
<dbReference type="RefSeq" id="WP_015750913.1">
    <property type="nucleotide sequence ID" value="NC_013223.1"/>
</dbReference>
<evidence type="ECO:0000256" key="4">
    <source>
        <dbReference type="ARBA" id="ARBA00022723"/>
    </source>
</evidence>
<evidence type="ECO:0000313" key="8">
    <source>
        <dbReference type="EMBL" id="ACV67755.1"/>
    </source>
</evidence>
<organism evidence="8 9">
    <name type="scientific">Desulfohalobium retbaense (strain ATCC 49708 / DSM 5692 / JCM 16813 / HR100)</name>
    <dbReference type="NCBI Taxonomy" id="485915"/>
    <lineage>
        <taxon>Bacteria</taxon>
        <taxon>Pseudomonadati</taxon>
        <taxon>Thermodesulfobacteriota</taxon>
        <taxon>Desulfovibrionia</taxon>
        <taxon>Desulfovibrionales</taxon>
        <taxon>Desulfohalobiaceae</taxon>
        <taxon>Desulfohalobium</taxon>
    </lineage>
</organism>
<evidence type="ECO:0000256" key="1">
    <source>
        <dbReference type="ARBA" id="ARBA00001966"/>
    </source>
</evidence>
<dbReference type="InterPro" id="IPR040084">
    <property type="entry name" value="GTPase_Obg"/>
</dbReference>
<keyword evidence="4" id="KW-0479">Metal-binding</keyword>
<dbReference type="eggNOG" id="COG0731">
    <property type="taxonomic scope" value="Bacteria"/>
</dbReference>
<gene>
    <name evidence="8" type="ordered locus">Dret_0458</name>
</gene>
<evidence type="ECO:0000256" key="6">
    <source>
        <dbReference type="ARBA" id="ARBA00023014"/>
    </source>
</evidence>
<dbReference type="EMBL" id="CP001734">
    <property type="protein sequence ID" value="ACV67755.1"/>
    <property type="molecule type" value="Genomic_DNA"/>
</dbReference>
<dbReference type="CDD" id="cd01335">
    <property type="entry name" value="Radical_SAM"/>
    <property type="match status" value="1"/>
</dbReference>
<dbReference type="Pfam" id="PF04055">
    <property type="entry name" value="Radical_SAM"/>
    <property type="match status" value="1"/>
</dbReference>
<dbReference type="SUPFAM" id="SSF102114">
    <property type="entry name" value="Radical SAM enzymes"/>
    <property type="match status" value="1"/>
</dbReference>
<dbReference type="SFLD" id="SFLDS00029">
    <property type="entry name" value="Radical_SAM"/>
    <property type="match status" value="1"/>
</dbReference>
<dbReference type="AlphaFoldDB" id="C8X0D0"/>
<dbReference type="PROSITE" id="PS51918">
    <property type="entry name" value="RADICAL_SAM"/>
    <property type="match status" value="1"/>
</dbReference>
<evidence type="ECO:0000256" key="3">
    <source>
        <dbReference type="ARBA" id="ARBA00022691"/>
    </source>
</evidence>
<reference evidence="9" key="1">
    <citation type="submission" date="2009-09" db="EMBL/GenBank/DDBJ databases">
        <title>The complete chromosome of Desulfohalobium retbaense DSM 5692.</title>
        <authorList>
            <consortium name="US DOE Joint Genome Institute (JGI-PGF)"/>
            <person name="Lucas S."/>
            <person name="Copeland A."/>
            <person name="Lapidus A."/>
            <person name="Glavina del Rio T."/>
            <person name="Dalin E."/>
            <person name="Tice H."/>
            <person name="Bruce D."/>
            <person name="Goodwin L."/>
            <person name="Pitluck S."/>
            <person name="Kyrpides N."/>
            <person name="Mavromatis K."/>
            <person name="Ivanova N."/>
            <person name="Mikhailova N."/>
            <person name="Munk A.C."/>
            <person name="Brettin T."/>
            <person name="Detter J.C."/>
            <person name="Han C."/>
            <person name="Tapia R."/>
            <person name="Larimer F."/>
            <person name="Land M."/>
            <person name="Hauser L."/>
            <person name="Markowitz V."/>
            <person name="Cheng J.-F."/>
            <person name="Hugenholtz P."/>
            <person name="Woyke T."/>
            <person name="Wu D."/>
            <person name="Spring S."/>
            <person name="Klenk H.-P."/>
            <person name="Eisen J.A."/>
        </authorList>
    </citation>
    <scope>NUCLEOTIDE SEQUENCE [LARGE SCALE GENOMIC DNA]</scope>
    <source>
        <strain evidence="9">DSM 5692</strain>
    </source>
</reference>
<dbReference type="OrthoDB" id="9800840at2"/>
<reference evidence="8 9" key="2">
    <citation type="journal article" date="2010" name="Stand. Genomic Sci.">
        <title>Complete genome sequence of Desulfohalobium retbaense type strain (HR(100)).</title>
        <authorList>
            <person name="Spring S."/>
            <person name="Nolan M."/>
            <person name="Lapidus A."/>
            <person name="Glavina Del Rio T."/>
            <person name="Copeland A."/>
            <person name="Tice H."/>
            <person name="Cheng J.F."/>
            <person name="Lucas S."/>
            <person name="Land M."/>
            <person name="Chen F."/>
            <person name="Bruce D."/>
            <person name="Goodwin L."/>
            <person name="Pitluck S."/>
            <person name="Ivanova N."/>
            <person name="Mavromatis K."/>
            <person name="Mikhailova N."/>
            <person name="Pati A."/>
            <person name="Chen A."/>
            <person name="Palaniappan K."/>
            <person name="Hauser L."/>
            <person name="Chang Y.J."/>
            <person name="Jeffries C.D."/>
            <person name="Munk C."/>
            <person name="Kiss H."/>
            <person name="Chain P."/>
            <person name="Han C."/>
            <person name="Brettin T."/>
            <person name="Detter J.C."/>
            <person name="Schuler E."/>
            <person name="Goker M."/>
            <person name="Rohde M."/>
            <person name="Bristow J."/>
            <person name="Eisen J.A."/>
            <person name="Markowitz V."/>
            <person name="Hugenholtz P."/>
            <person name="Kyrpides N.C."/>
            <person name="Klenk H.P."/>
        </authorList>
    </citation>
    <scope>NUCLEOTIDE SEQUENCE [LARGE SCALE GENOMIC DNA]</scope>
    <source>
        <strain evidence="8 9">DSM 5692</strain>
    </source>
</reference>